<evidence type="ECO:0000313" key="2">
    <source>
        <dbReference type="Proteomes" id="UP000192422"/>
    </source>
</evidence>
<evidence type="ECO:0000313" key="1">
    <source>
        <dbReference type="EMBL" id="QPZ90039.1"/>
    </source>
</evidence>
<name>A0ABX6YQE6_9RHOB</name>
<organism evidence="1 2">
    <name type="scientific">Thioclava electrotropha</name>
    <dbReference type="NCBI Taxonomy" id="1549850"/>
    <lineage>
        <taxon>Bacteria</taxon>
        <taxon>Pseudomonadati</taxon>
        <taxon>Pseudomonadota</taxon>
        <taxon>Alphaproteobacteria</taxon>
        <taxon>Rhodobacterales</taxon>
        <taxon>Paracoccaceae</taxon>
        <taxon>Thioclava</taxon>
    </lineage>
</organism>
<dbReference type="Proteomes" id="UP000192422">
    <property type="component" value="Chromosome"/>
</dbReference>
<gene>
    <name evidence="1" type="ORF">AKL02_003500</name>
</gene>
<sequence length="89" mass="9911">MRKLLAYNRKQLVYGWGGPDLGLEPPHLRGRLCIGRATTDNLTHDRGVGQAVGVVDILVFGLPWLLGKNGRNRGIRSSVSPKRFLIMLF</sequence>
<protein>
    <submittedName>
        <fullName evidence="1">Uncharacterized protein</fullName>
    </submittedName>
</protein>
<dbReference type="EMBL" id="CP053562">
    <property type="protein sequence ID" value="QPZ90039.1"/>
    <property type="molecule type" value="Genomic_DNA"/>
</dbReference>
<reference evidence="1 2" key="1">
    <citation type="submission" date="2020-05" db="EMBL/GenBank/DDBJ databases">
        <title>Thioclava electrotropha strain Elox9 finished genome.</title>
        <authorList>
            <person name="Rowe A.R."/>
            <person name="Wilbanks E.G."/>
        </authorList>
    </citation>
    <scope>NUCLEOTIDE SEQUENCE [LARGE SCALE GENOMIC DNA]</scope>
    <source>
        <strain evidence="1 2">Elox9</strain>
    </source>
</reference>
<proteinExistence type="predicted"/>
<accession>A0ABX6YQE6</accession>
<keyword evidence="2" id="KW-1185">Reference proteome</keyword>